<evidence type="ECO:0000313" key="4">
    <source>
        <dbReference type="EMBL" id="SNX67012.1"/>
    </source>
</evidence>
<dbReference type="PANTHER" id="PTHR43080:SF2">
    <property type="entry name" value="CBS DOMAIN-CONTAINING PROTEIN"/>
    <property type="match status" value="1"/>
</dbReference>
<evidence type="ECO:0000259" key="3">
    <source>
        <dbReference type="PROSITE" id="PS51371"/>
    </source>
</evidence>
<proteinExistence type="predicted"/>
<reference evidence="4 5" key="1">
    <citation type="submission" date="2017-08" db="EMBL/GenBank/DDBJ databases">
        <authorList>
            <person name="de Groot N.N."/>
        </authorList>
    </citation>
    <scope>NUCLEOTIDE SEQUENCE [LARGE SCALE GENOMIC DNA]</scope>
    <source>
        <strain evidence="4 5">JC228</strain>
    </source>
</reference>
<dbReference type="Gene3D" id="3.10.580.10">
    <property type="entry name" value="CBS-domain"/>
    <property type="match status" value="1"/>
</dbReference>
<evidence type="ECO:0000256" key="2">
    <source>
        <dbReference type="PROSITE-ProRule" id="PRU00703"/>
    </source>
</evidence>
<dbReference type="RefSeq" id="WP_097156843.1">
    <property type="nucleotide sequence ID" value="NZ_JBEPMQ010000003.1"/>
</dbReference>
<feature type="domain" description="CBS" evidence="3">
    <location>
        <begin position="68"/>
        <end position="125"/>
    </location>
</feature>
<dbReference type="InterPro" id="IPR000644">
    <property type="entry name" value="CBS_dom"/>
</dbReference>
<keyword evidence="1 2" id="KW-0129">CBS domain</keyword>
<dbReference type="CDD" id="cd04622">
    <property type="entry name" value="CBS_pair_HRP1_like"/>
    <property type="match status" value="1"/>
</dbReference>
<organism evidence="4 5">
    <name type="scientific">Bacillus oleivorans</name>
    <dbReference type="NCBI Taxonomy" id="1448271"/>
    <lineage>
        <taxon>Bacteria</taxon>
        <taxon>Bacillati</taxon>
        <taxon>Bacillota</taxon>
        <taxon>Bacilli</taxon>
        <taxon>Bacillales</taxon>
        <taxon>Bacillaceae</taxon>
        <taxon>Bacillus</taxon>
    </lineage>
</organism>
<dbReference type="PANTHER" id="PTHR43080">
    <property type="entry name" value="CBS DOMAIN-CONTAINING PROTEIN CBSX3, MITOCHONDRIAL"/>
    <property type="match status" value="1"/>
</dbReference>
<name>A0A285CHD6_9BACI</name>
<accession>A0A285CHD6</accession>
<dbReference type="Pfam" id="PF00571">
    <property type="entry name" value="CBS"/>
    <property type="match status" value="2"/>
</dbReference>
<evidence type="ECO:0000313" key="5">
    <source>
        <dbReference type="Proteomes" id="UP000219546"/>
    </source>
</evidence>
<dbReference type="PROSITE" id="PS51371">
    <property type="entry name" value="CBS"/>
    <property type="match status" value="2"/>
</dbReference>
<dbReference type="AlphaFoldDB" id="A0A285CHD6"/>
<dbReference type="InterPro" id="IPR051257">
    <property type="entry name" value="Diverse_CBS-Domain"/>
</dbReference>
<dbReference type="SMART" id="SM00116">
    <property type="entry name" value="CBS"/>
    <property type="match status" value="2"/>
</dbReference>
<gene>
    <name evidence="4" type="ORF">SAMN05877753_101326</name>
</gene>
<dbReference type="Proteomes" id="UP000219546">
    <property type="component" value="Unassembled WGS sequence"/>
</dbReference>
<keyword evidence="5" id="KW-1185">Reference proteome</keyword>
<dbReference type="InterPro" id="IPR046342">
    <property type="entry name" value="CBS_dom_sf"/>
</dbReference>
<dbReference type="OrthoDB" id="9802114at2"/>
<sequence length="139" mass="14665">MQVRDVMSTNVESCSSNDSIEAVAQKMKDLNVGALPVVENGQVVGMITDRDLAVRGIAENRSNVGDVATTQSVVTCSPEMSVDEVAAIMAQHQVRRLPVVENGQIVGIVALGDLAVREQSNEMAGGALTNISKPDGQMQ</sequence>
<dbReference type="SUPFAM" id="SSF54631">
    <property type="entry name" value="CBS-domain pair"/>
    <property type="match status" value="1"/>
</dbReference>
<dbReference type="EMBL" id="OAOP01000001">
    <property type="protein sequence ID" value="SNX67012.1"/>
    <property type="molecule type" value="Genomic_DNA"/>
</dbReference>
<evidence type="ECO:0000256" key="1">
    <source>
        <dbReference type="ARBA" id="ARBA00023122"/>
    </source>
</evidence>
<protein>
    <submittedName>
        <fullName evidence="4">CBS domain protein</fullName>
    </submittedName>
</protein>
<feature type="domain" description="CBS" evidence="3">
    <location>
        <begin position="7"/>
        <end position="62"/>
    </location>
</feature>